<dbReference type="InterPro" id="IPR051677">
    <property type="entry name" value="AfsR-DnrI-RedD_regulator"/>
</dbReference>
<comment type="caution">
    <text evidence="8">The sequence shown here is derived from an EMBL/GenBank/DDBJ whole genome shotgun (WGS) entry which is preliminary data.</text>
</comment>
<dbReference type="Gene3D" id="1.25.40.10">
    <property type="entry name" value="Tetratricopeptide repeat domain"/>
    <property type="match status" value="1"/>
</dbReference>
<dbReference type="SMART" id="SM00862">
    <property type="entry name" value="Trans_reg_C"/>
    <property type="match status" value="1"/>
</dbReference>
<evidence type="ECO:0000313" key="8">
    <source>
        <dbReference type="EMBL" id="MFC6083620.1"/>
    </source>
</evidence>
<sequence>MADASPSRRSVGTEPGLVVPAAAAPVGGPGSGAASLTVQVLGPLRVWRDGVEVDTGPRQQAYLLGLLLMRAGRPVSTSELIDLVWDDGMPTSAVNIVHKYVGTLRRLLEPNLPARAPGSYLHRRSSGYQFDDSRVALDLAEFRRLLGLARAALGAHRFDEGANAYEEALSLWRGSAGDGLALSAAAGPLFASVNRELLDACVEAARAIVPRGHGKRILQPLRLAAWIAPIDETIQATLMTTLAASGQQAEALSVFDTVRARLADDLGIDPGPVLREAHRQVLQQAGAVFTPRVAGSPPKGAPRSKSGANSTSGARKPPGSRSDRLVGRQEELALLRNAVDSATFGRAQIVLVEGPPGVGKSRLLAEVTDQAAANGASTFWGRCHEGEGAPSMWPWVQIVEALIAALPEDERARWTTELGDLLRHSAHDAEVMARPDARAQFRLYGNVVALFGAAAARRPLVVVVDDLHWADQASLQLFARLAESLPDRSVLLGTFRGHAPTPSPHVRRMLAAVARQDRHRRIALGPLGPSDVAELVHRETGRSPSPGVARNIQARTEGNPLFVRELARFLAEEDHLSDQAAAQAAVPSTVRDIVRDRMSKLDDGDRRLIEIAALMGRDIDARLLAKASGLDALRCLTRLEALEALGLVEVTSGSLSDWRFVHDLVRESVARSTPRSNASHFHLHIAAALAQTQEPAERHGEALAHHLCSAGPLAEPERTARALIVAARIAARRSAYETAEKHLGTASRIARGAGLPGLELTALTELTAVAGIHSGFVGATMDHLDRAEEVARSLGKEREATGFLFSQFLAHAQGIQLEAAGRLARRLLHHGQRSSDPVVQASGHHAWGVYQWSSGNIGEAYRNLSHSDSLIRAQPEAEPLRHRLQMMTPVMLALNTTLYGDVVAARQLFDVVEFEAGDDPYAISIWGSFAVTAAAAAGDFAWALRAAETAINADPDFSFTFSGSYPRLAWHWAKAMSGGDPVASATEMERIIESALVDPPRSNLATWYALLAEIQLYAGDVSAAMTALDLADRFIDTYGERYAEGLVLLIRAKALRAGGDVRSAVRTTHRALVLSRERGARLFAARANDLLAELPV</sequence>
<evidence type="ECO:0000256" key="2">
    <source>
        <dbReference type="ARBA" id="ARBA00023015"/>
    </source>
</evidence>
<evidence type="ECO:0000256" key="3">
    <source>
        <dbReference type="ARBA" id="ARBA00023125"/>
    </source>
</evidence>
<keyword evidence="9" id="KW-1185">Reference proteome</keyword>
<feature type="domain" description="OmpR/PhoB-type" evidence="7">
    <location>
        <begin position="28"/>
        <end position="132"/>
    </location>
</feature>
<keyword evidence="4" id="KW-0804">Transcription</keyword>
<dbReference type="Pfam" id="PF13191">
    <property type="entry name" value="AAA_16"/>
    <property type="match status" value="1"/>
</dbReference>
<dbReference type="PANTHER" id="PTHR35807">
    <property type="entry name" value="TRANSCRIPTIONAL REGULATOR REDD-RELATED"/>
    <property type="match status" value="1"/>
</dbReference>
<dbReference type="InterPro" id="IPR036388">
    <property type="entry name" value="WH-like_DNA-bd_sf"/>
</dbReference>
<dbReference type="InterPro" id="IPR005158">
    <property type="entry name" value="BTAD"/>
</dbReference>
<dbReference type="Pfam" id="PF03704">
    <property type="entry name" value="BTAD"/>
    <property type="match status" value="1"/>
</dbReference>
<dbReference type="Proteomes" id="UP001596137">
    <property type="component" value="Unassembled WGS sequence"/>
</dbReference>
<dbReference type="EMBL" id="JBHSRF010000030">
    <property type="protein sequence ID" value="MFC6083620.1"/>
    <property type="molecule type" value="Genomic_DNA"/>
</dbReference>
<dbReference type="SUPFAM" id="SSF52540">
    <property type="entry name" value="P-loop containing nucleoside triphosphate hydrolases"/>
    <property type="match status" value="1"/>
</dbReference>
<dbReference type="SMART" id="SM01043">
    <property type="entry name" value="BTAD"/>
    <property type="match status" value="1"/>
</dbReference>
<dbReference type="PROSITE" id="PS51755">
    <property type="entry name" value="OMPR_PHOB"/>
    <property type="match status" value="1"/>
</dbReference>
<evidence type="ECO:0000313" key="9">
    <source>
        <dbReference type="Proteomes" id="UP001596137"/>
    </source>
</evidence>
<dbReference type="Pfam" id="PF00486">
    <property type="entry name" value="Trans_reg_C"/>
    <property type="match status" value="1"/>
</dbReference>
<keyword evidence="2" id="KW-0805">Transcription regulation</keyword>
<evidence type="ECO:0000256" key="5">
    <source>
        <dbReference type="PROSITE-ProRule" id="PRU01091"/>
    </source>
</evidence>
<evidence type="ECO:0000256" key="1">
    <source>
        <dbReference type="ARBA" id="ARBA00005820"/>
    </source>
</evidence>
<dbReference type="SUPFAM" id="SSF48452">
    <property type="entry name" value="TPR-like"/>
    <property type="match status" value="1"/>
</dbReference>
<accession>A0ABW1NK09</accession>
<name>A0ABW1NK09_9ACTN</name>
<dbReference type="InterPro" id="IPR041664">
    <property type="entry name" value="AAA_16"/>
</dbReference>
<dbReference type="PANTHER" id="PTHR35807:SF1">
    <property type="entry name" value="TRANSCRIPTIONAL REGULATOR REDD"/>
    <property type="match status" value="1"/>
</dbReference>
<keyword evidence="3 5" id="KW-0238">DNA-binding</keyword>
<dbReference type="Gene3D" id="1.10.10.10">
    <property type="entry name" value="Winged helix-like DNA-binding domain superfamily/Winged helix DNA-binding domain"/>
    <property type="match status" value="1"/>
</dbReference>
<organism evidence="8 9">
    <name type="scientific">Sphaerisporangium aureirubrum</name>
    <dbReference type="NCBI Taxonomy" id="1544736"/>
    <lineage>
        <taxon>Bacteria</taxon>
        <taxon>Bacillati</taxon>
        <taxon>Actinomycetota</taxon>
        <taxon>Actinomycetes</taxon>
        <taxon>Streptosporangiales</taxon>
        <taxon>Streptosporangiaceae</taxon>
        <taxon>Sphaerisporangium</taxon>
    </lineage>
</organism>
<evidence type="ECO:0000259" key="7">
    <source>
        <dbReference type="PROSITE" id="PS51755"/>
    </source>
</evidence>
<evidence type="ECO:0000256" key="6">
    <source>
        <dbReference type="SAM" id="MobiDB-lite"/>
    </source>
</evidence>
<dbReference type="CDD" id="cd15831">
    <property type="entry name" value="BTAD"/>
    <property type="match status" value="1"/>
</dbReference>
<dbReference type="InterPro" id="IPR016032">
    <property type="entry name" value="Sig_transdc_resp-reg_C-effctor"/>
</dbReference>
<dbReference type="InterPro" id="IPR001867">
    <property type="entry name" value="OmpR/PhoB-type_DNA-bd"/>
</dbReference>
<evidence type="ECO:0000256" key="4">
    <source>
        <dbReference type="ARBA" id="ARBA00023163"/>
    </source>
</evidence>
<proteinExistence type="inferred from homology"/>
<dbReference type="InterPro" id="IPR027417">
    <property type="entry name" value="P-loop_NTPase"/>
</dbReference>
<gene>
    <name evidence="8" type="ORF">ACFP1K_20795</name>
</gene>
<dbReference type="SUPFAM" id="SSF46894">
    <property type="entry name" value="C-terminal effector domain of the bipartite response regulators"/>
    <property type="match status" value="1"/>
</dbReference>
<reference evidence="9" key="1">
    <citation type="journal article" date="2019" name="Int. J. Syst. Evol. Microbiol.">
        <title>The Global Catalogue of Microorganisms (GCM) 10K type strain sequencing project: providing services to taxonomists for standard genome sequencing and annotation.</title>
        <authorList>
            <consortium name="The Broad Institute Genomics Platform"/>
            <consortium name="The Broad Institute Genome Sequencing Center for Infectious Disease"/>
            <person name="Wu L."/>
            <person name="Ma J."/>
        </authorList>
    </citation>
    <scope>NUCLEOTIDE SEQUENCE [LARGE SCALE GENOMIC DNA]</scope>
    <source>
        <strain evidence="9">JCM 30346</strain>
    </source>
</reference>
<protein>
    <submittedName>
        <fullName evidence="8">AAA family ATPase</fullName>
    </submittedName>
</protein>
<comment type="similarity">
    <text evidence="1">Belongs to the AfsR/DnrI/RedD regulatory family.</text>
</comment>
<feature type="DNA-binding region" description="OmpR/PhoB-type" evidence="5">
    <location>
        <begin position="28"/>
        <end position="132"/>
    </location>
</feature>
<dbReference type="RefSeq" id="WP_380755781.1">
    <property type="nucleotide sequence ID" value="NZ_JBHSRF010000030.1"/>
</dbReference>
<dbReference type="Gene3D" id="3.40.50.300">
    <property type="entry name" value="P-loop containing nucleotide triphosphate hydrolases"/>
    <property type="match status" value="1"/>
</dbReference>
<dbReference type="InterPro" id="IPR011990">
    <property type="entry name" value="TPR-like_helical_dom_sf"/>
</dbReference>
<feature type="region of interest" description="Disordered" evidence="6">
    <location>
        <begin position="287"/>
        <end position="325"/>
    </location>
</feature>